<dbReference type="AlphaFoldDB" id="A0A8H7UQG6"/>
<evidence type="ECO:0000313" key="2">
    <source>
        <dbReference type="EMBL" id="KAG2194781.1"/>
    </source>
</evidence>
<organism evidence="2 3">
    <name type="scientific">Mucor plumbeus</name>
    <dbReference type="NCBI Taxonomy" id="97098"/>
    <lineage>
        <taxon>Eukaryota</taxon>
        <taxon>Fungi</taxon>
        <taxon>Fungi incertae sedis</taxon>
        <taxon>Mucoromycota</taxon>
        <taxon>Mucoromycotina</taxon>
        <taxon>Mucoromycetes</taxon>
        <taxon>Mucorales</taxon>
        <taxon>Mucorineae</taxon>
        <taxon>Mucoraceae</taxon>
        <taxon>Mucor</taxon>
    </lineage>
</organism>
<gene>
    <name evidence="2" type="ORF">INT46_011235</name>
</gene>
<proteinExistence type="predicted"/>
<accession>A0A8H7UQG6</accession>
<evidence type="ECO:0000256" key="1">
    <source>
        <dbReference type="SAM" id="MobiDB-lite"/>
    </source>
</evidence>
<keyword evidence="3" id="KW-1185">Reference proteome</keyword>
<dbReference type="OrthoDB" id="2215011at2759"/>
<name>A0A8H7UQG6_9FUNG</name>
<comment type="caution">
    <text evidence="2">The sequence shown here is derived from an EMBL/GenBank/DDBJ whole genome shotgun (WGS) entry which is preliminary data.</text>
</comment>
<evidence type="ECO:0000313" key="3">
    <source>
        <dbReference type="Proteomes" id="UP000650833"/>
    </source>
</evidence>
<protein>
    <submittedName>
        <fullName evidence="2">Uncharacterized protein</fullName>
    </submittedName>
</protein>
<reference evidence="2" key="1">
    <citation type="submission" date="2020-12" db="EMBL/GenBank/DDBJ databases">
        <title>Metabolic potential, ecology and presence of endohyphal bacteria is reflected in genomic diversity of Mucoromycotina.</title>
        <authorList>
            <person name="Muszewska A."/>
            <person name="Okrasinska A."/>
            <person name="Steczkiewicz K."/>
            <person name="Drgas O."/>
            <person name="Orlowska M."/>
            <person name="Perlinska-Lenart U."/>
            <person name="Aleksandrzak-Piekarczyk T."/>
            <person name="Szatraj K."/>
            <person name="Zielenkiewicz U."/>
            <person name="Pilsyk S."/>
            <person name="Malc E."/>
            <person name="Mieczkowski P."/>
            <person name="Kruszewska J.S."/>
            <person name="Biernat P."/>
            <person name="Pawlowska J."/>
        </authorList>
    </citation>
    <scope>NUCLEOTIDE SEQUENCE</scope>
    <source>
        <strain evidence="2">CBS 226.32</strain>
    </source>
</reference>
<feature type="region of interest" description="Disordered" evidence="1">
    <location>
        <begin position="53"/>
        <end position="78"/>
    </location>
</feature>
<sequence length="136" mass="15396">MTTITPAQTTTQLLVSNTRPCILPQPKQPLLNLSQLLQNNYCVIGPLQPNIPNAIKKKDPPAAQQPKRPAWTESHAYLRGSRTNGEALRILSTELNMIHASKITRSLRPRRSYLSKRRDEFVWGRTSSLRINSTIL</sequence>
<dbReference type="Proteomes" id="UP000650833">
    <property type="component" value="Unassembled WGS sequence"/>
</dbReference>
<dbReference type="EMBL" id="JAEPRC010000564">
    <property type="protein sequence ID" value="KAG2194781.1"/>
    <property type="molecule type" value="Genomic_DNA"/>
</dbReference>